<gene>
    <name evidence="1" type="ORF">GHK62_32845</name>
</gene>
<dbReference type="AlphaFoldDB" id="A0A6N7LSP8"/>
<evidence type="ECO:0000313" key="1">
    <source>
        <dbReference type="EMBL" id="MQX19325.1"/>
    </source>
</evidence>
<proteinExistence type="predicted"/>
<name>A0A6N7LSP8_SINTE</name>
<dbReference type="RefSeq" id="WP_153443189.1">
    <property type="nucleotide sequence ID" value="NZ_JACIGA010000017.1"/>
</dbReference>
<dbReference type="EMBL" id="WITC01000136">
    <property type="protein sequence ID" value="MQX19325.1"/>
    <property type="molecule type" value="Genomic_DNA"/>
</dbReference>
<keyword evidence="2" id="KW-1185">Reference proteome</keyword>
<organism evidence="1 2">
    <name type="scientific">Sinorhizobium terangae</name>
    <dbReference type="NCBI Taxonomy" id="110322"/>
    <lineage>
        <taxon>Bacteria</taxon>
        <taxon>Pseudomonadati</taxon>
        <taxon>Pseudomonadota</taxon>
        <taxon>Alphaproteobacteria</taxon>
        <taxon>Hyphomicrobiales</taxon>
        <taxon>Rhizobiaceae</taxon>
        <taxon>Sinorhizobium/Ensifer group</taxon>
        <taxon>Sinorhizobium</taxon>
    </lineage>
</organism>
<evidence type="ECO:0000313" key="2">
    <source>
        <dbReference type="Proteomes" id="UP000439983"/>
    </source>
</evidence>
<accession>A0A6N7LSP8</accession>
<protein>
    <submittedName>
        <fullName evidence="1">Uncharacterized protein</fullName>
    </submittedName>
</protein>
<sequence>MPLNTAVPMKVNAGSPGTFVPVLVAEISFRSPSASTKSEIESNDVSEDF</sequence>
<dbReference type="Proteomes" id="UP000439983">
    <property type="component" value="Unassembled WGS sequence"/>
</dbReference>
<comment type="caution">
    <text evidence="1">The sequence shown here is derived from an EMBL/GenBank/DDBJ whole genome shotgun (WGS) entry which is preliminary data.</text>
</comment>
<reference evidence="1 2" key="1">
    <citation type="journal article" date="2013" name="Genome Biol.">
        <title>Comparative genomics of the core and accessory genomes of 48 Sinorhizobium strains comprising five genospecies.</title>
        <authorList>
            <person name="Sugawara M."/>
            <person name="Epstein B."/>
            <person name="Badgley B.D."/>
            <person name="Unno T."/>
            <person name="Xu L."/>
            <person name="Reese J."/>
            <person name="Gyaneshwar P."/>
            <person name="Denny R."/>
            <person name="Mudge J."/>
            <person name="Bharti A.K."/>
            <person name="Farmer A.D."/>
            <person name="May G.D."/>
            <person name="Woodward J.E."/>
            <person name="Medigue C."/>
            <person name="Vallenet D."/>
            <person name="Lajus A."/>
            <person name="Rouy Z."/>
            <person name="Martinez-Vaz B."/>
            <person name="Tiffin P."/>
            <person name="Young N.D."/>
            <person name="Sadowsky M.J."/>
        </authorList>
    </citation>
    <scope>NUCLEOTIDE SEQUENCE [LARGE SCALE GENOMIC DNA]</scope>
    <source>
        <strain evidence="1 2">USDA4894</strain>
    </source>
</reference>